<keyword evidence="3" id="KW-1185">Reference proteome</keyword>
<evidence type="ECO:0000313" key="2">
    <source>
        <dbReference type="EMBL" id="WOH11439.1"/>
    </source>
</evidence>
<evidence type="ECO:0000313" key="3">
    <source>
        <dbReference type="Proteomes" id="UP000077755"/>
    </source>
</evidence>
<dbReference type="AlphaFoldDB" id="A0AAF0XR46"/>
<name>A0AAF0XR46_DAUCS</name>
<dbReference type="InterPro" id="IPR022742">
    <property type="entry name" value="Hydrolase_4"/>
</dbReference>
<dbReference type="Proteomes" id="UP000077755">
    <property type="component" value="Chromosome 8"/>
</dbReference>
<organism evidence="2 3">
    <name type="scientific">Daucus carota subsp. sativus</name>
    <name type="common">Carrot</name>
    <dbReference type="NCBI Taxonomy" id="79200"/>
    <lineage>
        <taxon>Eukaryota</taxon>
        <taxon>Viridiplantae</taxon>
        <taxon>Streptophyta</taxon>
        <taxon>Embryophyta</taxon>
        <taxon>Tracheophyta</taxon>
        <taxon>Spermatophyta</taxon>
        <taxon>Magnoliopsida</taxon>
        <taxon>eudicotyledons</taxon>
        <taxon>Gunneridae</taxon>
        <taxon>Pentapetalae</taxon>
        <taxon>asterids</taxon>
        <taxon>campanulids</taxon>
        <taxon>Apiales</taxon>
        <taxon>Apiaceae</taxon>
        <taxon>Apioideae</taxon>
        <taxon>Scandiceae</taxon>
        <taxon>Daucinae</taxon>
        <taxon>Daucus</taxon>
        <taxon>Daucus sect. Daucus</taxon>
    </lineage>
</organism>
<dbReference type="InterPro" id="IPR029058">
    <property type="entry name" value="AB_hydrolase_fold"/>
</dbReference>
<dbReference type="Gene3D" id="3.40.50.1820">
    <property type="entry name" value="alpha/beta hydrolase"/>
    <property type="match status" value="1"/>
</dbReference>
<reference evidence="2" key="2">
    <citation type="submission" date="2022-03" db="EMBL/GenBank/DDBJ databases">
        <title>Draft title - Genomic analysis of global carrot germplasm unveils the trajectory of domestication and the origin of high carotenoid orange carrot.</title>
        <authorList>
            <person name="Iorizzo M."/>
            <person name="Ellison S."/>
            <person name="Senalik D."/>
            <person name="Macko-Podgorni A."/>
            <person name="Grzebelus D."/>
            <person name="Bostan H."/>
            <person name="Rolling W."/>
            <person name="Curaba J."/>
            <person name="Simon P."/>
        </authorList>
    </citation>
    <scope>NUCLEOTIDE SEQUENCE</scope>
    <source>
        <tissue evidence="2">Leaf</tissue>
    </source>
</reference>
<evidence type="ECO:0000259" key="1">
    <source>
        <dbReference type="Pfam" id="PF12146"/>
    </source>
</evidence>
<sequence length="288" mass="31906">MAQSSFTSTDLGANPMQQQKKIVIQNEHGENLVGLLHETGSLEIVVMCHGFRSNKEFNVLVNLAAALEKEGISVFRFDFAGNGESEGSFEYGNYRREAEDLRAVVHHFSGMNHLVTAVLGHSKGGNVVLLYASKYHDVHTVVNLSGRFNLQNGLQTRLGKDFLERIKKDGFIDGKTKPGEANYRITEASLMDRLNTNMKEACVQIDKDCRVLTVHGSADEVVPVEDALSFGNTIPNHKIHIVEGADHCYTSHQDELAPVVLPFIKDGLQKAYNPNNLEIVVYVIKTKA</sequence>
<reference evidence="2" key="1">
    <citation type="journal article" date="2016" name="Nat. Genet.">
        <title>A high-quality carrot genome assembly provides new insights into carotenoid accumulation and asterid genome evolution.</title>
        <authorList>
            <person name="Iorizzo M."/>
            <person name="Ellison S."/>
            <person name="Senalik D."/>
            <person name="Zeng P."/>
            <person name="Satapoomin P."/>
            <person name="Huang J."/>
            <person name="Bowman M."/>
            <person name="Iovene M."/>
            <person name="Sanseverino W."/>
            <person name="Cavagnaro P."/>
            <person name="Yildiz M."/>
            <person name="Macko-Podgorni A."/>
            <person name="Moranska E."/>
            <person name="Grzebelus E."/>
            <person name="Grzebelus D."/>
            <person name="Ashrafi H."/>
            <person name="Zheng Z."/>
            <person name="Cheng S."/>
            <person name="Spooner D."/>
            <person name="Van Deynze A."/>
            <person name="Simon P."/>
        </authorList>
    </citation>
    <scope>NUCLEOTIDE SEQUENCE</scope>
    <source>
        <tissue evidence="2">Leaf</tissue>
    </source>
</reference>
<protein>
    <recommendedName>
        <fullName evidence="1">Serine aminopeptidase S33 domain-containing protein</fullName>
    </recommendedName>
</protein>
<accession>A0AAF0XR46</accession>
<dbReference type="GO" id="GO:0005829">
    <property type="term" value="C:cytosol"/>
    <property type="evidence" value="ECO:0007669"/>
    <property type="project" value="TreeGrafter"/>
</dbReference>
<gene>
    <name evidence="2" type="ORF">DCAR_0830925</name>
</gene>
<dbReference type="FunFam" id="3.40.50.1820:FF:000170">
    <property type="entry name" value="Alpha/beta-Hydrolases superfamily protein"/>
    <property type="match status" value="1"/>
</dbReference>
<dbReference type="EMBL" id="CP093350">
    <property type="protein sequence ID" value="WOH11439.1"/>
    <property type="molecule type" value="Genomic_DNA"/>
</dbReference>
<feature type="domain" description="Serine aminopeptidase S33" evidence="1">
    <location>
        <begin position="44"/>
        <end position="156"/>
    </location>
</feature>
<proteinExistence type="predicted"/>
<dbReference type="Pfam" id="PF12146">
    <property type="entry name" value="Hydrolase_4"/>
    <property type="match status" value="1"/>
</dbReference>
<dbReference type="PANTHER" id="PTHR42886">
    <property type="entry name" value="RE40534P-RELATED"/>
    <property type="match status" value="1"/>
</dbReference>
<dbReference type="PANTHER" id="PTHR42886:SF53">
    <property type="entry name" value="ALPHA_BETA-HYDROLASES SUPERFAMILY PROTEIN"/>
    <property type="match status" value="1"/>
</dbReference>
<dbReference type="SUPFAM" id="SSF53474">
    <property type="entry name" value="alpha/beta-Hydrolases"/>
    <property type="match status" value="1"/>
</dbReference>